<dbReference type="GO" id="GO:0046872">
    <property type="term" value="F:metal ion binding"/>
    <property type="evidence" value="ECO:0007669"/>
    <property type="project" value="UniProtKB-KW"/>
</dbReference>
<evidence type="ECO:0000313" key="7">
    <source>
        <dbReference type="Proteomes" id="UP000675664"/>
    </source>
</evidence>
<dbReference type="SUPFAM" id="SSF53067">
    <property type="entry name" value="Actin-like ATPase domain"/>
    <property type="match status" value="1"/>
</dbReference>
<evidence type="ECO:0000259" key="5">
    <source>
        <dbReference type="Pfam" id="PF01869"/>
    </source>
</evidence>
<name>A0A8J7W0F3_9FIRM</name>
<reference evidence="6" key="1">
    <citation type="submission" date="2021-04" db="EMBL/GenBank/DDBJ databases">
        <title>Sinoanaerobacter chloroacetimidivorans sp. nov., an obligate anaerobic bacterium isolated from anaerobic sludge.</title>
        <authorList>
            <person name="Bao Y."/>
        </authorList>
    </citation>
    <scope>NUCLEOTIDE SEQUENCE</scope>
    <source>
        <strain evidence="6">BAD-6</strain>
    </source>
</reference>
<keyword evidence="4" id="KW-0411">Iron-sulfur</keyword>
<dbReference type="Gene3D" id="3.30.420.40">
    <property type="match status" value="2"/>
</dbReference>
<protein>
    <submittedName>
        <fullName evidence="6">2-hydroxyglutaryl-CoA dehydratase</fullName>
    </submittedName>
</protein>
<proteinExistence type="predicted"/>
<dbReference type="AlphaFoldDB" id="A0A8J7W0F3"/>
<sequence>MYLGVDIGSSSSKAVIIDTNGVVCGEGIVNIGTGSKGPQLSVTMALEQAGIEKEDIKKCVVTGYGRMMYEGADRQITEISCHAKGVKHLWPDASTIIDIGGQDAKVIRVSVNGTVENFVMNEKCAAGTGRFLEVMARVLDCKIQDLARLAAKGKPGVVISNTCTVFAESEVISQLASGKSVEDVALGAHTSIAQRIAGLCNRIGIADAVVMTGGVALNYNVVTAIEKEIKHSIIRLEDPQAMGALGAAIFALEMD</sequence>
<gene>
    <name evidence="6" type="ORF">KCX82_09320</name>
</gene>
<evidence type="ECO:0000313" key="6">
    <source>
        <dbReference type="EMBL" id="MBR0598071.1"/>
    </source>
</evidence>
<keyword evidence="2" id="KW-0479">Metal-binding</keyword>
<comment type="cofactor">
    <cofactor evidence="1">
        <name>[4Fe-4S] cluster</name>
        <dbReference type="ChEBI" id="CHEBI:49883"/>
    </cofactor>
</comment>
<dbReference type="InterPro" id="IPR043129">
    <property type="entry name" value="ATPase_NBD"/>
</dbReference>
<evidence type="ECO:0000256" key="3">
    <source>
        <dbReference type="ARBA" id="ARBA00023004"/>
    </source>
</evidence>
<evidence type="ECO:0000256" key="1">
    <source>
        <dbReference type="ARBA" id="ARBA00001966"/>
    </source>
</evidence>
<evidence type="ECO:0000256" key="2">
    <source>
        <dbReference type="ARBA" id="ARBA00022723"/>
    </source>
</evidence>
<accession>A0A8J7W0F3</accession>
<dbReference type="Proteomes" id="UP000675664">
    <property type="component" value="Unassembled WGS sequence"/>
</dbReference>
<dbReference type="GO" id="GO:0051536">
    <property type="term" value="F:iron-sulfur cluster binding"/>
    <property type="evidence" value="ECO:0007669"/>
    <property type="project" value="UniProtKB-KW"/>
</dbReference>
<dbReference type="EMBL" id="JAGSND010000005">
    <property type="protein sequence ID" value="MBR0598071.1"/>
    <property type="molecule type" value="Genomic_DNA"/>
</dbReference>
<dbReference type="Pfam" id="PF01869">
    <property type="entry name" value="BcrAD_BadFG"/>
    <property type="match status" value="1"/>
</dbReference>
<dbReference type="InterPro" id="IPR051805">
    <property type="entry name" value="Dehydratase_Activator_Redct"/>
</dbReference>
<keyword evidence="3" id="KW-0408">Iron</keyword>
<reference evidence="6" key="2">
    <citation type="submission" date="2021-04" db="EMBL/GenBank/DDBJ databases">
        <authorList>
            <person name="Liu J."/>
        </authorList>
    </citation>
    <scope>NUCLEOTIDE SEQUENCE</scope>
    <source>
        <strain evidence="6">BAD-6</strain>
    </source>
</reference>
<feature type="domain" description="ATPase BadF/BadG/BcrA/BcrD type" evidence="5">
    <location>
        <begin position="3"/>
        <end position="251"/>
    </location>
</feature>
<dbReference type="InterPro" id="IPR002731">
    <property type="entry name" value="ATPase_BadF"/>
</dbReference>
<organism evidence="6 7">
    <name type="scientific">Sinanaerobacter chloroacetimidivorans</name>
    <dbReference type="NCBI Taxonomy" id="2818044"/>
    <lineage>
        <taxon>Bacteria</taxon>
        <taxon>Bacillati</taxon>
        <taxon>Bacillota</taxon>
        <taxon>Clostridia</taxon>
        <taxon>Peptostreptococcales</taxon>
        <taxon>Anaerovoracaceae</taxon>
        <taxon>Sinanaerobacter</taxon>
    </lineage>
</organism>
<keyword evidence="7" id="KW-1185">Reference proteome</keyword>
<dbReference type="PANTHER" id="PTHR32329">
    <property type="entry name" value="BIFUNCTIONAL PROTEIN [INCLUDES 2-HYDROXYACYL-COA DEHYDRATASE (N-TER) AND ITS ACTIVATOR DOMAIN (C_TERM)-RELATED"/>
    <property type="match status" value="1"/>
</dbReference>
<dbReference type="InterPro" id="IPR008275">
    <property type="entry name" value="CoA_E_activase_dom"/>
</dbReference>
<comment type="caution">
    <text evidence="6">The sequence shown here is derived from an EMBL/GenBank/DDBJ whole genome shotgun (WGS) entry which is preliminary data.</text>
</comment>
<dbReference type="NCBIfam" id="TIGR00241">
    <property type="entry name" value="CoA_E_activ"/>
    <property type="match status" value="1"/>
</dbReference>
<dbReference type="RefSeq" id="WP_227018202.1">
    <property type="nucleotide sequence ID" value="NZ_JAGSND010000005.1"/>
</dbReference>
<dbReference type="PANTHER" id="PTHR32329:SF2">
    <property type="entry name" value="BIFUNCTIONAL PROTEIN [INCLUDES 2-HYDROXYACYL-COA DEHYDRATASE (N-TER) AND ITS ACTIVATOR DOMAIN (C_TERM)"/>
    <property type="match status" value="1"/>
</dbReference>
<evidence type="ECO:0000256" key="4">
    <source>
        <dbReference type="ARBA" id="ARBA00023014"/>
    </source>
</evidence>